<sequence length="149" mass="16273">MVDFLASLGTWNWWIAGILLLCIELVAPGTFMLWFGVAALTVGILSLFLEWGWQAQAVTFGVVAMVAVALSRVLLRRKPSEGDAPFLNRRADALVGRVFLLGEPILNGRGRLSIDDTVWRIAGPDLPAGSNVRVVRSEGTRLVVEATER</sequence>
<dbReference type="InterPro" id="IPR012340">
    <property type="entry name" value="NA-bd_OB-fold"/>
</dbReference>
<gene>
    <name evidence="7" type="ORF">V3328_20375</name>
</gene>
<name>A0AAW9RJL1_9HYPH</name>
<accession>A0AAW9RJL1</accession>
<dbReference type="Gene3D" id="2.40.50.140">
    <property type="entry name" value="Nucleic acid-binding proteins"/>
    <property type="match status" value="1"/>
</dbReference>
<proteinExistence type="predicted"/>
<reference evidence="7 8" key="1">
    <citation type="submission" date="2024-02" db="EMBL/GenBank/DDBJ databases">
        <title>Genome analysis and characterization of Microbaculum marinisediminis sp. nov., isolated from marine sediment.</title>
        <authorList>
            <person name="Du Z.-J."/>
            <person name="Ye Y.-Q."/>
            <person name="Zhang Z.-R."/>
            <person name="Yuan S.-M."/>
            <person name="Zhang X.-Y."/>
        </authorList>
    </citation>
    <scope>NUCLEOTIDE SEQUENCE [LARGE SCALE GENOMIC DNA]</scope>
    <source>
        <strain evidence="7 8">SDUM1044001</strain>
    </source>
</reference>
<evidence type="ECO:0000256" key="4">
    <source>
        <dbReference type="ARBA" id="ARBA00023136"/>
    </source>
</evidence>
<keyword evidence="4 5" id="KW-0472">Membrane</keyword>
<keyword evidence="8" id="KW-1185">Reference proteome</keyword>
<dbReference type="EMBL" id="JAZHOF010000009">
    <property type="protein sequence ID" value="MEJ8573854.1"/>
    <property type="molecule type" value="Genomic_DNA"/>
</dbReference>
<dbReference type="InterPro" id="IPR002810">
    <property type="entry name" value="NfeD-like_C"/>
</dbReference>
<organism evidence="7 8">
    <name type="scientific">Microbaculum marinum</name>
    <dbReference type="NCBI Taxonomy" id="1764581"/>
    <lineage>
        <taxon>Bacteria</taxon>
        <taxon>Pseudomonadati</taxon>
        <taxon>Pseudomonadota</taxon>
        <taxon>Alphaproteobacteria</taxon>
        <taxon>Hyphomicrobiales</taxon>
        <taxon>Tepidamorphaceae</taxon>
        <taxon>Microbaculum</taxon>
    </lineage>
</organism>
<evidence type="ECO:0000256" key="1">
    <source>
        <dbReference type="ARBA" id="ARBA00004141"/>
    </source>
</evidence>
<evidence type="ECO:0000313" key="8">
    <source>
        <dbReference type="Proteomes" id="UP001378188"/>
    </source>
</evidence>
<feature type="transmembrane region" description="Helical" evidence="5">
    <location>
        <begin position="6"/>
        <end position="26"/>
    </location>
</feature>
<comment type="caution">
    <text evidence="7">The sequence shown here is derived from an EMBL/GenBank/DDBJ whole genome shotgun (WGS) entry which is preliminary data.</text>
</comment>
<evidence type="ECO:0000256" key="3">
    <source>
        <dbReference type="ARBA" id="ARBA00022989"/>
    </source>
</evidence>
<dbReference type="Proteomes" id="UP001378188">
    <property type="component" value="Unassembled WGS sequence"/>
</dbReference>
<evidence type="ECO:0000313" key="7">
    <source>
        <dbReference type="EMBL" id="MEJ8573854.1"/>
    </source>
</evidence>
<feature type="transmembrane region" description="Helical" evidence="5">
    <location>
        <begin position="55"/>
        <end position="75"/>
    </location>
</feature>
<comment type="subcellular location">
    <subcellularLocation>
        <location evidence="1">Membrane</location>
        <topology evidence="1">Multi-pass membrane protein</topology>
    </subcellularLocation>
</comment>
<protein>
    <submittedName>
        <fullName evidence="7">NfeD family protein</fullName>
    </submittedName>
</protein>
<evidence type="ECO:0000256" key="5">
    <source>
        <dbReference type="SAM" id="Phobius"/>
    </source>
</evidence>
<evidence type="ECO:0000259" key="6">
    <source>
        <dbReference type="Pfam" id="PF01957"/>
    </source>
</evidence>
<dbReference type="Pfam" id="PF01957">
    <property type="entry name" value="NfeD"/>
    <property type="match status" value="1"/>
</dbReference>
<dbReference type="InterPro" id="IPR052165">
    <property type="entry name" value="Membrane_assoc_protease"/>
</dbReference>
<dbReference type="PANTHER" id="PTHR33507">
    <property type="entry name" value="INNER MEMBRANE PROTEIN YBBJ"/>
    <property type="match status" value="1"/>
</dbReference>
<keyword evidence="3 5" id="KW-1133">Transmembrane helix</keyword>
<feature type="domain" description="NfeD-like C-terminal" evidence="6">
    <location>
        <begin position="91"/>
        <end position="145"/>
    </location>
</feature>
<keyword evidence="2 5" id="KW-0812">Transmembrane</keyword>
<dbReference type="AlphaFoldDB" id="A0AAW9RJL1"/>
<dbReference type="GO" id="GO:0005886">
    <property type="term" value="C:plasma membrane"/>
    <property type="evidence" value="ECO:0007669"/>
    <property type="project" value="TreeGrafter"/>
</dbReference>
<evidence type="ECO:0000256" key="2">
    <source>
        <dbReference type="ARBA" id="ARBA00022692"/>
    </source>
</evidence>
<dbReference type="PANTHER" id="PTHR33507:SF3">
    <property type="entry name" value="INNER MEMBRANE PROTEIN YBBJ"/>
    <property type="match status" value="1"/>
</dbReference>
<dbReference type="RefSeq" id="WP_340331554.1">
    <property type="nucleotide sequence ID" value="NZ_JAZHOF010000009.1"/>
</dbReference>